<name>A0ACB6Z975_THEGA</name>
<proteinExistence type="predicted"/>
<reference evidence="1" key="2">
    <citation type="journal article" date="2020" name="Nat. Commun.">
        <title>Large-scale genome sequencing of mycorrhizal fungi provides insights into the early evolution of symbiotic traits.</title>
        <authorList>
            <person name="Miyauchi S."/>
            <person name="Kiss E."/>
            <person name="Kuo A."/>
            <person name="Drula E."/>
            <person name="Kohler A."/>
            <person name="Sanchez-Garcia M."/>
            <person name="Morin E."/>
            <person name="Andreopoulos B."/>
            <person name="Barry K.W."/>
            <person name="Bonito G."/>
            <person name="Buee M."/>
            <person name="Carver A."/>
            <person name="Chen C."/>
            <person name="Cichocki N."/>
            <person name="Clum A."/>
            <person name="Culley D."/>
            <person name="Crous P.W."/>
            <person name="Fauchery L."/>
            <person name="Girlanda M."/>
            <person name="Hayes R.D."/>
            <person name="Keri Z."/>
            <person name="LaButti K."/>
            <person name="Lipzen A."/>
            <person name="Lombard V."/>
            <person name="Magnuson J."/>
            <person name="Maillard F."/>
            <person name="Murat C."/>
            <person name="Nolan M."/>
            <person name="Ohm R.A."/>
            <person name="Pangilinan J."/>
            <person name="Pereira M.F."/>
            <person name="Perotto S."/>
            <person name="Peter M."/>
            <person name="Pfister S."/>
            <person name="Riley R."/>
            <person name="Sitrit Y."/>
            <person name="Stielow J.B."/>
            <person name="Szollosi G."/>
            <person name="Zifcakova L."/>
            <person name="Stursova M."/>
            <person name="Spatafora J.W."/>
            <person name="Tedersoo L."/>
            <person name="Vaario L.M."/>
            <person name="Yamada A."/>
            <person name="Yan M."/>
            <person name="Wang P."/>
            <person name="Xu J."/>
            <person name="Bruns T."/>
            <person name="Baldrian P."/>
            <person name="Vilgalys R."/>
            <person name="Dunand C."/>
            <person name="Henrissat B."/>
            <person name="Grigoriev I.V."/>
            <person name="Hibbett D."/>
            <person name="Nagy L.G."/>
            <person name="Martin F.M."/>
        </authorList>
    </citation>
    <scope>NUCLEOTIDE SEQUENCE</scope>
    <source>
        <strain evidence="1">P2</strain>
    </source>
</reference>
<organism evidence="1 2">
    <name type="scientific">Thelephora ganbajun</name>
    <name type="common">Ganba fungus</name>
    <dbReference type="NCBI Taxonomy" id="370292"/>
    <lineage>
        <taxon>Eukaryota</taxon>
        <taxon>Fungi</taxon>
        <taxon>Dikarya</taxon>
        <taxon>Basidiomycota</taxon>
        <taxon>Agaricomycotina</taxon>
        <taxon>Agaricomycetes</taxon>
        <taxon>Thelephorales</taxon>
        <taxon>Thelephoraceae</taxon>
        <taxon>Thelephora</taxon>
    </lineage>
</organism>
<dbReference type="Proteomes" id="UP000886501">
    <property type="component" value="Unassembled WGS sequence"/>
</dbReference>
<reference evidence="1" key="1">
    <citation type="submission" date="2019-10" db="EMBL/GenBank/DDBJ databases">
        <authorList>
            <consortium name="DOE Joint Genome Institute"/>
            <person name="Kuo A."/>
            <person name="Miyauchi S."/>
            <person name="Kiss E."/>
            <person name="Drula E."/>
            <person name="Kohler A."/>
            <person name="Sanchez-Garcia M."/>
            <person name="Andreopoulos B."/>
            <person name="Barry K.W."/>
            <person name="Bonito G."/>
            <person name="Buee M."/>
            <person name="Carver A."/>
            <person name="Chen C."/>
            <person name="Cichocki N."/>
            <person name="Clum A."/>
            <person name="Culley D."/>
            <person name="Crous P.W."/>
            <person name="Fauchery L."/>
            <person name="Girlanda M."/>
            <person name="Hayes R."/>
            <person name="Keri Z."/>
            <person name="Labutti K."/>
            <person name="Lipzen A."/>
            <person name="Lombard V."/>
            <person name="Magnuson J."/>
            <person name="Maillard F."/>
            <person name="Morin E."/>
            <person name="Murat C."/>
            <person name="Nolan M."/>
            <person name="Ohm R."/>
            <person name="Pangilinan J."/>
            <person name="Pereira M."/>
            <person name="Perotto S."/>
            <person name="Peter M."/>
            <person name="Riley R."/>
            <person name="Sitrit Y."/>
            <person name="Stielow B."/>
            <person name="Szollosi G."/>
            <person name="Zifcakova L."/>
            <person name="Stursova M."/>
            <person name="Spatafora J.W."/>
            <person name="Tedersoo L."/>
            <person name="Vaario L.-M."/>
            <person name="Yamada A."/>
            <person name="Yan M."/>
            <person name="Wang P."/>
            <person name="Xu J."/>
            <person name="Bruns T."/>
            <person name="Baldrian P."/>
            <person name="Vilgalys R."/>
            <person name="Henrissat B."/>
            <person name="Grigoriev I.V."/>
            <person name="Hibbett D."/>
            <person name="Nagy L.G."/>
            <person name="Martin F.M."/>
        </authorList>
    </citation>
    <scope>NUCLEOTIDE SEQUENCE</scope>
    <source>
        <strain evidence="1">P2</strain>
    </source>
</reference>
<gene>
    <name evidence="1" type="ORF">BDM02DRAFT_3119522</name>
</gene>
<accession>A0ACB6Z975</accession>
<evidence type="ECO:0000313" key="1">
    <source>
        <dbReference type="EMBL" id="KAF9645903.1"/>
    </source>
</evidence>
<keyword evidence="2" id="KW-1185">Reference proteome</keyword>
<dbReference type="EMBL" id="MU118074">
    <property type="protein sequence ID" value="KAF9645903.1"/>
    <property type="molecule type" value="Genomic_DNA"/>
</dbReference>
<protein>
    <submittedName>
        <fullName evidence="1">Uncharacterized protein</fullName>
    </submittedName>
</protein>
<comment type="caution">
    <text evidence="1">The sequence shown here is derived from an EMBL/GenBank/DDBJ whole genome shotgun (WGS) entry which is preliminary data.</text>
</comment>
<sequence length="53" mass="6084">MEKLPQRRSPRNQKLVRKNGGLSGYSTKTTTRPEQVSARRHPVQVPHTVLKPH</sequence>
<evidence type="ECO:0000313" key="2">
    <source>
        <dbReference type="Proteomes" id="UP000886501"/>
    </source>
</evidence>